<reference evidence="3" key="1">
    <citation type="journal article" date="2019" name="Int. J. Syst. Evol. Microbiol.">
        <title>The Global Catalogue of Microorganisms (GCM) 10K type strain sequencing project: providing services to taxonomists for standard genome sequencing and annotation.</title>
        <authorList>
            <consortium name="The Broad Institute Genomics Platform"/>
            <consortium name="The Broad Institute Genome Sequencing Center for Infectious Disease"/>
            <person name="Wu L."/>
            <person name="Ma J."/>
        </authorList>
    </citation>
    <scope>NUCLEOTIDE SEQUENCE [LARGE SCALE GENOMIC DNA]</scope>
    <source>
        <strain evidence="3">JCM 17705</strain>
    </source>
</reference>
<dbReference type="PROSITE" id="PS51725">
    <property type="entry name" value="ABM"/>
    <property type="match status" value="1"/>
</dbReference>
<gene>
    <name evidence="2" type="ORF">GCM10023149_19610</name>
</gene>
<dbReference type="PANTHER" id="PTHR33336:SF3">
    <property type="entry name" value="ABM DOMAIN-CONTAINING PROTEIN"/>
    <property type="match status" value="1"/>
</dbReference>
<dbReference type="PANTHER" id="PTHR33336">
    <property type="entry name" value="QUINOL MONOOXYGENASE YGIN-RELATED"/>
    <property type="match status" value="1"/>
</dbReference>
<keyword evidence="2" id="KW-0560">Oxidoreductase</keyword>
<evidence type="ECO:0000313" key="3">
    <source>
        <dbReference type="Proteomes" id="UP001500582"/>
    </source>
</evidence>
<sequence length="99" mass="11187">MKQPIHVFAKWQVKEGQLDTVLNLLPEVVKKSSSEDGNLFYNLLQDNSDANTLILFEGYKDEVALAEHRNSDHFQTIVIGKIIPLLEAREVILTTPLAI</sequence>
<dbReference type="Gene3D" id="3.30.70.100">
    <property type="match status" value="1"/>
</dbReference>
<dbReference type="Pfam" id="PF03992">
    <property type="entry name" value="ABM"/>
    <property type="match status" value="1"/>
</dbReference>
<name>A0ABP8GAR9_9SPHI</name>
<evidence type="ECO:0000313" key="2">
    <source>
        <dbReference type="EMBL" id="GAA4320367.1"/>
    </source>
</evidence>
<protein>
    <submittedName>
        <fullName evidence="2">Quinol monooxygenase</fullName>
    </submittedName>
</protein>
<dbReference type="InterPro" id="IPR050744">
    <property type="entry name" value="AI-2_Isomerase_LsrG"/>
</dbReference>
<dbReference type="Proteomes" id="UP001500582">
    <property type="component" value="Unassembled WGS sequence"/>
</dbReference>
<dbReference type="InterPro" id="IPR011008">
    <property type="entry name" value="Dimeric_a/b-barrel"/>
</dbReference>
<dbReference type="RefSeq" id="WP_345210875.1">
    <property type="nucleotide sequence ID" value="NZ_BAABFT010000004.1"/>
</dbReference>
<comment type="caution">
    <text evidence="2">The sequence shown here is derived from an EMBL/GenBank/DDBJ whole genome shotgun (WGS) entry which is preliminary data.</text>
</comment>
<dbReference type="InterPro" id="IPR007138">
    <property type="entry name" value="ABM_dom"/>
</dbReference>
<accession>A0ABP8GAR9</accession>
<feature type="domain" description="ABM" evidence="1">
    <location>
        <begin position="5"/>
        <end position="97"/>
    </location>
</feature>
<evidence type="ECO:0000259" key="1">
    <source>
        <dbReference type="PROSITE" id="PS51725"/>
    </source>
</evidence>
<keyword evidence="2" id="KW-0503">Monooxygenase</keyword>
<proteinExistence type="predicted"/>
<keyword evidence="3" id="KW-1185">Reference proteome</keyword>
<organism evidence="2 3">
    <name type="scientific">Mucilaginibacter gynuensis</name>
    <dbReference type="NCBI Taxonomy" id="1302236"/>
    <lineage>
        <taxon>Bacteria</taxon>
        <taxon>Pseudomonadati</taxon>
        <taxon>Bacteroidota</taxon>
        <taxon>Sphingobacteriia</taxon>
        <taxon>Sphingobacteriales</taxon>
        <taxon>Sphingobacteriaceae</taxon>
        <taxon>Mucilaginibacter</taxon>
    </lineage>
</organism>
<dbReference type="EMBL" id="BAABFT010000004">
    <property type="protein sequence ID" value="GAA4320367.1"/>
    <property type="molecule type" value="Genomic_DNA"/>
</dbReference>
<dbReference type="GO" id="GO:0004497">
    <property type="term" value="F:monooxygenase activity"/>
    <property type="evidence" value="ECO:0007669"/>
    <property type="project" value="UniProtKB-KW"/>
</dbReference>
<dbReference type="SUPFAM" id="SSF54909">
    <property type="entry name" value="Dimeric alpha+beta barrel"/>
    <property type="match status" value="1"/>
</dbReference>